<evidence type="ECO:0000313" key="2">
    <source>
        <dbReference type="Proteomes" id="UP001341840"/>
    </source>
</evidence>
<accession>A0ABU6XBP9</accession>
<dbReference type="Proteomes" id="UP001341840">
    <property type="component" value="Unassembled WGS sequence"/>
</dbReference>
<gene>
    <name evidence="1" type="ORF">PIB30_038546</name>
</gene>
<protein>
    <submittedName>
        <fullName evidence="1">Uncharacterized protein</fullName>
    </submittedName>
</protein>
<organism evidence="1 2">
    <name type="scientific">Stylosanthes scabra</name>
    <dbReference type="NCBI Taxonomy" id="79078"/>
    <lineage>
        <taxon>Eukaryota</taxon>
        <taxon>Viridiplantae</taxon>
        <taxon>Streptophyta</taxon>
        <taxon>Embryophyta</taxon>
        <taxon>Tracheophyta</taxon>
        <taxon>Spermatophyta</taxon>
        <taxon>Magnoliopsida</taxon>
        <taxon>eudicotyledons</taxon>
        <taxon>Gunneridae</taxon>
        <taxon>Pentapetalae</taxon>
        <taxon>rosids</taxon>
        <taxon>fabids</taxon>
        <taxon>Fabales</taxon>
        <taxon>Fabaceae</taxon>
        <taxon>Papilionoideae</taxon>
        <taxon>50 kb inversion clade</taxon>
        <taxon>dalbergioids sensu lato</taxon>
        <taxon>Dalbergieae</taxon>
        <taxon>Pterocarpus clade</taxon>
        <taxon>Stylosanthes</taxon>
    </lineage>
</organism>
<proteinExistence type="predicted"/>
<reference evidence="1 2" key="1">
    <citation type="journal article" date="2023" name="Plants (Basel)">
        <title>Bridging the Gap: Combining Genomics and Transcriptomics Approaches to Understand Stylosanthes scabra, an Orphan Legume from the Brazilian Caatinga.</title>
        <authorList>
            <person name="Ferreira-Neto J.R.C."/>
            <person name="da Silva M.D."/>
            <person name="Binneck E."/>
            <person name="de Melo N.F."/>
            <person name="da Silva R.H."/>
            <person name="de Melo A.L.T.M."/>
            <person name="Pandolfi V."/>
            <person name="Bustamante F.O."/>
            <person name="Brasileiro-Vidal A.C."/>
            <person name="Benko-Iseppon A.M."/>
        </authorList>
    </citation>
    <scope>NUCLEOTIDE SEQUENCE [LARGE SCALE GENOMIC DNA]</scope>
    <source>
        <tissue evidence="1">Leaves</tissue>
    </source>
</reference>
<dbReference type="EMBL" id="JASCZI010211648">
    <property type="protein sequence ID" value="MED6195511.1"/>
    <property type="molecule type" value="Genomic_DNA"/>
</dbReference>
<name>A0ABU6XBP9_9FABA</name>
<comment type="caution">
    <text evidence="1">The sequence shown here is derived from an EMBL/GenBank/DDBJ whole genome shotgun (WGS) entry which is preliminary data.</text>
</comment>
<evidence type="ECO:0000313" key="1">
    <source>
        <dbReference type="EMBL" id="MED6195511.1"/>
    </source>
</evidence>
<keyword evidence="2" id="KW-1185">Reference proteome</keyword>
<sequence>MQAGHSHRPCHIEVHSEPVQSSAHSLTNNCSFQNLEVVGLKEDNIVFIIDDKNIVDWMLRKIGTSWELSENAEKQNSCGQVSDSELWHMHNGEYKHKKR</sequence>